<keyword evidence="3" id="KW-1185">Reference proteome</keyword>
<dbReference type="Proteomes" id="UP000321201">
    <property type="component" value="Unassembled WGS sequence"/>
</dbReference>
<feature type="coiled-coil region" evidence="1">
    <location>
        <begin position="10"/>
        <end position="37"/>
    </location>
</feature>
<dbReference type="InterPro" id="IPR023614">
    <property type="entry name" value="Porin_dom_sf"/>
</dbReference>
<reference evidence="2 3" key="1">
    <citation type="submission" date="2019-08" db="EMBL/GenBank/DDBJ databases">
        <title>Pelomicrobium methylotrophicum gen. nov., sp. nov. a moderately thermophilic, facultatively anaerobic, lithoautotrophic and methylotrophic bacterium isolated from a terrestrial mud volcano.</title>
        <authorList>
            <person name="Slobodkina G.B."/>
            <person name="Merkel A.Y."/>
            <person name="Slobodkin A.I."/>
        </authorList>
    </citation>
    <scope>NUCLEOTIDE SEQUENCE [LARGE SCALE GENOMIC DNA]</scope>
    <source>
        <strain evidence="2 3">SM250</strain>
    </source>
</reference>
<organism evidence="2 3">
    <name type="scientific">Pelomicrobium methylotrophicum</name>
    <dbReference type="NCBI Taxonomy" id="2602750"/>
    <lineage>
        <taxon>Bacteria</taxon>
        <taxon>Pseudomonadati</taxon>
        <taxon>Pseudomonadota</taxon>
        <taxon>Hydrogenophilia</taxon>
        <taxon>Hydrogenophilia incertae sedis</taxon>
        <taxon>Pelomicrobium</taxon>
    </lineage>
</organism>
<gene>
    <name evidence="2" type="ORF">FR698_15040</name>
</gene>
<dbReference type="SUPFAM" id="SSF56935">
    <property type="entry name" value="Porins"/>
    <property type="match status" value="1"/>
</dbReference>
<name>A0A5C7EI14_9PROT</name>
<protein>
    <recommendedName>
        <fullName evidence="4">Porin</fullName>
    </recommendedName>
</protein>
<proteinExistence type="predicted"/>
<keyword evidence="1" id="KW-0175">Coiled coil</keyword>
<dbReference type="InParanoid" id="A0A5C7EI14"/>
<dbReference type="OrthoDB" id="106501at2"/>
<evidence type="ECO:0000256" key="1">
    <source>
        <dbReference type="SAM" id="Coils"/>
    </source>
</evidence>
<dbReference type="AlphaFoldDB" id="A0A5C7EI14"/>
<evidence type="ECO:0000313" key="3">
    <source>
        <dbReference type="Proteomes" id="UP000321201"/>
    </source>
</evidence>
<dbReference type="Gene3D" id="2.40.160.10">
    <property type="entry name" value="Porin"/>
    <property type="match status" value="1"/>
</dbReference>
<accession>A0A5C7EI14</accession>
<evidence type="ECO:0000313" key="2">
    <source>
        <dbReference type="EMBL" id="TXF10484.1"/>
    </source>
</evidence>
<evidence type="ECO:0008006" key="4">
    <source>
        <dbReference type="Google" id="ProtNLM"/>
    </source>
</evidence>
<comment type="caution">
    <text evidence="2">The sequence shown here is derived from an EMBL/GenBank/DDBJ whole genome shotgun (WGS) entry which is preliminary data.</text>
</comment>
<dbReference type="EMBL" id="VPFL01000029">
    <property type="protein sequence ID" value="TXF10484.1"/>
    <property type="molecule type" value="Genomic_DNA"/>
</dbReference>
<sequence length="393" mass="42593">MAAIATGPTLAAGTDDVKALKSEIEALKKEVEELRAIVRKQVPPSSEAVAALRQEIARAQSEWKDVGSTKHFAGYADMGYTDAKNRRGLFDLARFNPAFHYQYQDLVLLDAELEIAVGENGSTETGLEFATIGLLAHDYAVVYAGKFNSGIGQFRQNLHPGWINRLPSTPVGFGHDQAAPVSEVGAGVRGAFPLGSMRATYDLWVGNGPRLELNPAGDEIEMIEASGATGDPDGKKVFGGRVALLPLPRLELGLSAATGKVAVVQGGVAEAARDYDVFGADAAYQWRGLDLRVEYVEQKIGDQAASVAPEGGRWKAWYLQAAYRLAPTQWEGVLRYGDFKTPHADQNQKQWALGLNYWFAPNLVGKMAYEFNKGLAGAPTDDNRWLLQAAYGF</sequence>